<dbReference type="PANTHER" id="PTHR24064">
    <property type="entry name" value="SOLUTE CARRIER FAMILY 22 MEMBER"/>
    <property type="match status" value="1"/>
</dbReference>
<dbReference type="InterPro" id="IPR036259">
    <property type="entry name" value="MFS_trans_sf"/>
</dbReference>
<evidence type="ECO:0000313" key="6">
    <source>
        <dbReference type="EMBL" id="CAI5447447.1"/>
    </source>
</evidence>
<feature type="transmembrane region" description="Helical" evidence="5">
    <location>
        <begin position="116"/>
        <end position="136"/>
    </location>
</feature>
<dbReference type="Gene3D" id="1.20.1250.20">
    <property type="entry name" value="MFS general substrate transporter like domains"/>
    <property type="match status" value="1"/>
</dbReference>
<feature type="transmembrane region" description="Helical" evidence="5">
    <location>
        <begin position="35"/>
        <end position="55"/>
    </location>
</feature>
<proteinExistence type="predicted"/>
<dbReference type="InterPro" id="IPR005828">
    <property type="entry name" value="MFS_sugar_transport-like"/>
</dbReference>
<evidence type="ECO:0000256" key="5">
    <source>
        <dbReference type="SAM" id="Phobius"/>
    </source>
</evidence>
<accession>A0A9P1IQC7</accession>
<reference evidence="6" key="1">
    <citation type="submission" date="2022-11" db="EMBL/GenBank/DDBJ databases">
        <authorList>
            <person name="Kikuchi T."/>
        </authorList>
    </citation>
    <scope>NUCLEOTIDE SEQUENCE</scope>
    <source>
        <strain evidence="6">PS1010</strain>
    </source>
</reference>
<comment type="caution">
    <text evidence="6">The sequence shown here is derived from an EMBL/GenBank/DDBJ whole genome shotgun (WGS) entry which is preliminary data.</text>
</comment>
<comment type="subcellular location">
    <subcellularLocation>
        <location evidence="1">Membrane</location>
        <topology evidence="1">Multi-pass membrane protein</topology>
    </subcellularLocation>
</comment>
<dbReference type="GO" id="GO:0016020">
    <property type="term" value="C:membrane"/>
    <property type="evidence" value="ECO:0007669"/>
    <property type="project" value="UniProtKB-SubCell"/>
</dbReference>
<keyword evidence="4 5" id="KW-0472">Membrane</keyword>
<dbReference type="Pfam" id="PF00083">
    <property type="entry name" value="Sugar_tr"/>
    <property type="match status" value="1"/>
</dbReference>
<evidence type="ECO:0000256" key="1">
    <source>
        <dbReference type="ARBA" id="ARBA00004141"/>
    </source>
</evidence>
<feature type="transmembrane region" description="Helical" evidence="5">
    <location>
        <begin position="234"/>
        <end position="253"/>
    </location>
</feature>
<dbReference type="OrthoDB" id="5296287at2759"/>
<dbReference type="GO" id="GO:0022857">
    <property type="term" value="F:transmembrane transporter activity"/>
    <property type="evidence" value="ECO:0007669"/>
    <property type="project" value="InterPro"/>
</dbReference>
<keyword evidence="2 5" id="KW-0812">Transmembrane</keyword>
<dbReference type="Proteomes" id="UP001152747">
    <property type="component" value="Unassembled WGS sequence"/>
</dbReference>
<dbReference type="AlphaFoldDB" id="A0A9P1IQC7"/>
<evidence type="ECO:0000313" key="7">
    <source>
        <dbReference type="Proteomes" id="UP001152747"/>
    </source>
</evidence>
<evidence type="ECO:0000256" key="4">
    <source>
        <dbReference type="ARBA" id="ARBA00023136"/>
    </source>
</evidence>
<name>A0A9P1IQC7_9PELO</name>
<feature type="transmembrane region" description="Helical" evidence="5">
    <location>
        <begin position="62"/>
        <end position="85"/>
    </location>
</feature>
<dbReference type="EMBL" id="CANHGI010000004">
    <property type="protein sequence ID" value="CAI5447447.1"/>
    <property type="molecule type" value="Genomic_DNA"/>
</dbReference>
<keyword evidence="7" id="KW-1185">Reference proteome</keyword>
<feature type="transmembrane region" description="Helical" evidence="5">
    <location>
        <begin position="148"/>
        <end position="169"/>
    </location>
</feature>
<evidence type="ECO:0000256" key="2">
    <source>
        <dbReference type="ARBA" id="ARBA00022692"/>
    </source>
</evidence>
<evidence type="ECO:0008006" key="8">
    <source>
        <dbReference type="Google" id="ProtNLM"/>
    </source>
</evidence>
<keyword evidence="3 5" id="KW-1133">Transmembrane helix</keyword>
<sequence length="285" mass="31839">MLFGVRFFVGLATGGILVVICTWIMELLLAEQRMVLRGVFNWGWTRIFLTTICYFTQNWRHASIVCALLTLPAIFLGALCASRVADVEIARHSSSAQCLASSEECSEFLATSGDTLVYVILFGAILVASKLVLLAVDTKYPRFSRRKLHQGAQIATCFCFAVLAAMTWIGYHGPIFLVISLLGTVFIEYTWDACYLCAIESMQTTLRASATGTCSFWARIGAILAPFLNMATAYWSPAIYWAVIVLGLVNLAISWRFLVETKNVDLAEVDFEHDFEEEHLELRNK</sequence>
<protein>
    <recommendedName>
        <fullName evidence="8">Major facilitator superfamily (MFS) profile domain-containing protein</fullName>
    </recommendedName>
</protein>
<evidence type="ECO:0000256" key="3">
    <source>
        <dbReference type="ARBA" id="ARBA00022989"/>
    </source>
</evidence>
<feature type="transmembrane region" description="Helical" evidence="5">
    <location>
        <begin position="7"/>
        <end position="29"/>
    </location>
</feature>
<organism evidence="6 7">
    <name type="scientific">Caenorhabditis angaria</name>
    <dbReference type="NCBI Taxonomy" id="860376"/>
    <lineage>
        <taxon>Eukaryota</taxon>
        <taxon>Metazoa</taxon>
        <taxon>Ecdysozoa</taxon>
        <taxon>Nematoda</taxon>
        <taxon>Chromadorea</taxon>
        <taxon>Rhabditida</taxon>
        <taxon>Rhabditina</taxon>
        <taxon>Rhabditomorpha</taxon>
        <taxon>Rhabditoidea</taxon>
        <taxon>Rhabditidae</taxon>
        <taxon>Peloderinae</taxon>
        <taxon>Caenorhabditis</taxon>
    </lineage>
</organism>
<dbReference type="SUPFAM" id="SSF103473">
    <property type="entry name" value="MFS general substrate transporter"/>
    <property type="match status" value="1"/>
</dbReference>
<gene>
    <name evidence="6" type="ORF">CAMP_LOCUS10084</name>
</gene>